<organism evidence="5">
    <name type="scientific">Oceaniferula spumae</name>
    <dbReference type="NCBI Taxonomy" id="2979115"/>
    <lineage>
        <taxon>Bacteria</taxon>
        <taxon>Pseudomonadati</taxon>
        <taxon>Verrucomicrobiota</taxon>
        <taxon>Verrucomicrobiia</taxon>
        <taxon>Verrucomicrobiales</taxon>
        <taxon>Verrucomicrobiaceae</taxon>
        <taxon>Oceaniferula</taxon>
    </lineage>
</organism>
<evidence type="ECO:0000256" key="2">
    <source>
        <dbReference type="ARBA" id="ARBA00022603"/>
    </source>
</evidence>
<gene>
    <name evidence="5" type="ORF">NT6N_21280</name>
</gene>
<comment type="similarity">
    <text evidence="1 4">Belongs to the UPF0677 family.</text>
</comment>
<dbReference type="InterPro" id="IPR011610">
    <property type="entry name" value="SAM_mthyl_Trfase_ML2640-like"/>
</dbReference>
<name>A0AAT9FM97_9BACT</name>
<accession>A0AAT9FM97</accession>
<evidence type="ECO:0000256" key="3">
    <source>
        <dbReference type="ARBA" id="ARBA00022679"/>
    </source>
</evidence>
<sequence length="293" mass="32793">MKSSRASDTARLIARSIVLASHDRRLRALVPPGAAEISRKILTTDGQKDRLVPYLKFASVRAGLLFLERRLLPGIITHYLVRKLQIEKQVEKAIEHGCKRVIVLGAGYDTLVWRLHEKHPDVEFVELDHPATQELKKRVLHGAANVSYMPIDLAAELPSAVVADKSEPTVFVAEGLTMYLRTERVAELMKDIKSLTGDGGSVVFTLMEKGEDSSISFRGESPLIGRWLQARSEPFLWGISREDLPHFLESNGWILTELIDHVVLRREYLIPNGLEKLPLAEGEVVCIATPIPK</sequence>
<dbReference type="AlphaFoldDB" id="A0AAT9FM97"/>
<dbReference type="EMBL" id="AP026866">
    <property type="protein sequence ID" value="BDS07088.1"/>
    <property type="molecule type" value="Genomic_DNA"/>
</dbReference>
<evidence type="ECO:0000256" key="4">
    <source>
        <dbReference type="RuleBase" id="RU362030"/>
    </source>
</evidence>
<dbReference type="KEGG" id="osu:NT6N_21280"/>
<dbReference type="Gene3D" id="3.40.50.150">
    <property type="entry name" value="Vaccinia Virus protein VP39"/>
    <property type="match status" value="1"/>
</dbReference>
<proteinExistence type="inferred from homology"/>
<evidence type="ECO:0000313" key="5">
    <source>
        <dbReference type="EMBL" id="BDS07088.1"/>
    </source>
</evidence>
<dbReference type="NCBIfam" id="TIGR00027">
    <property type="entry name" value="mthyl_TIGR00027"/>
    <property type="match status" value="1"/>
</dbReference>
<keyword evidence="2 4" id="KW-0489">Methyltransferase</keyword>
<dbReference type="GO" id="GO:0032259">
    <property type="term" value="P:methylation"/>
    <property type="evidence" value="ECO:0007669"/>
    <property type="project" value="UniProtKB-KW"/>
</dbReference>
<evidence type="ECO:0000256" key="1">
    <source>
        <dbReference type="ARBA" id="ARBA00008138"/>
    </source>
</evidence>
<keyword evidence="3" id="KW-0808">Transferase</keyword>
<dbReference type="PANTHER" id="PTHR43619:SF2">
    <property type="entry name" value="S-ADENOSYL-L-METHIONINE-DEPENDENT METHYLTRANSFERASES SUPERFAMILY PROTEIN"/>
    <property type="match status" value="1"/>
</dbReference>
<dbReference type="Pfam" id="PF04072">
    <property type="entry name" value="LCM"/>
    <property type="match status" value="1"/>
</dbReference>
<reference evidence="5" key="1">
    <citation type="submission" date="2024-07" db="EMBL/GenBank/DDBJ databases">
        <title>Complete genome sequence of Verrucomicrobiaceae bacterium NT6N.</title>
        <authorList>
            <person name="Huang C."/>
            <person name="Takami H."/>
            <person name="Hamasaki K."/>
        </authorList>
    </citation>
    <scope>NUCLEOTIDE SEQUENCE</scope>
    <source>
        <strain evidence="5">NT6N</strain>
    </source>
</reference>
<comment type="function">
    <text evidence="4">Exhibits S-adenosyl-L-methionine-dependent methyltransferase activity.</text>
</comment>
<dbReference type="PANTHER" id="PTHR43619">
    <property type="entry name" value="S-ADENOSYL-L-METHIONINE-DEPENDENT METHYLTRANSFERASE YKTD-RELATED"/>
    <property type="match status" value="1"/>
</dbReference>
<dbReference type="GO" id="GO:0008168">
    <property type="term" value="F:methyltransferase activity"/>
    <property type="evidence" value="ECO:0007669"/>
    <property type="project" value="UniProtKB-UniRule"/>
</dbReference>
<dbReference type="InterPro" id="IPR029063">
    <property type="entry name" value="SAM-dependent_MTases_sf"/>
</dbReference>
<keyword evidence="4" id="KW-0949">S-adenosyl-L-methionine</keyword>
<dbReference type="SUPFAM" id="SSF53335">
    <property type="entry name" value="S-adenosyl-L-methionine-dependent methyltransferases"/>
    <property type="match status" value="1"/>
</dbReference>
<protein>
    <recommendedName>
        <fullName evidence="4">S-adenosyl-L-methionine-dependent methyltransferase</fullName>
        <ecNumber evidence="4">2.1.1.-</ecNumber>
    </recommendedName>
</protein>
<dbReference type="EC" id="2.1.1.-" evidence="4"/>
<dbReference type="InterPro" id="IPR007213">
    <property type="entry name" value="Ppm1/Ppm2/Tcmp"/>
</dbReference>